<dbReference type="InterPro" id="IPR036291">
    <property type="entry name" value="NAD(P)-bd_dom_sf"/>
</dbReference>
<reference evidence="12 13" key="1">
    <citation type="journal article" date="2015" name="Genome Announc.">
        <title>Complete genome sequences for 35 biothreat assay-relevant bacillus species.</title>
        <authorList>
            <person name="Johnson S.L."/>
            <person name="Daligault H.E."/>
            <person name="Davenport K.W."/>
            <person name="Jaissle J."/>
            <person name="Frey K.G."/>
            <person name="Ladner J.T."/>
            <person name="Broomall S.M."/>
            <person name="Bishop-Lilly K.A."/>
            <person name="Bruce D.C."/>
            <person name="Gibbons H.S."/>
            <person name="Coyne S.R."/>
            <person name="Lo C.C."/>
            <person name="Meincke L."/>
            <person name="Munk A.C."/>
            <person name="Koroleva G.I."/>
            <person name="Rosenzweig C.N."/>
            <person name="Palacios G.F."/>
            <person name="Redden C.L."/>
            <person name="Minogue T.D."/>
            <person name="Chain P.S."/>
        </authorList>
    </citation>
    <scope>NUCLEOTIDE SEQUENCE [LARGE SCALE GENOMIC DNA]</scope>
    <source>
        <strain evidence="13">ATCC 14581 / DSM 32 / JCM 2506 / NBRC 15308 / NCIMB 9376 / NCTC 10342 / NRRL B-14308 / VKM B-512</strain>
    </source>
</reference>
<dbReference type="KEGG" id="bmeg:BG04_3263"/>
<dbReference type="GeneID" id="93641324"/>
<evidence type="ECO:0000256" key="2">
    <source>
        <dbReference type="ARBA" id="ARBA00022605"/>
    </source>
</evidence>
<comment type="caution">
    <text evidence="9">Lacks conserved residue(s) required for the propagation of feature annotation.</text>
</comment>
<feature type="binding site" evidence="9">
    <location>
        <position position="269"/>
    </location>
    <ligand>
        <name>shikimate</name>
        <dbReference type="ChEBI" id="CHEBI:36208"/>
    </ligand>
</feature>
<dbReference type="GO" id="GO:0009423">
    <property type="term" value="P:chorismate biosynthetic process"/>
    <property type="evidence" value="ECO:0007669"/>
    <property type="project" value="UniProtKB-UniRule"/>
</dbReference>
<evidence type="ECO:0000256" key="5">
    <source>
        <dbReference type="ARBA" id="ARBA00023141"/>
    </source>
</evidence>
<dbReference type="HOGENOM" id="CLU_044063_4_1_9"/>
<comment type="catalytic activity">
    <reaction evidence="9">
        <text>shikimate + NADP(+) = 3-dehydroshikimate + NADPH + H(+)</text>
        <dbReference type="Rhea" id="RHEA:17737"/>
        <dbReference type="ChEBI" id="CHEBI:15378"/>
        <dbReference type="ChEBI" id="CHEBI:16630"/>
        <dbReference type="ChEBI" id="CHEBI:36208"/>
        <dbReference type="ChEBI" id="CHEBI:57783"/>
        <dbReference type="ChEBI" id="CHEBI:58349"/>
        <dbReference type="EC" id="1.1.1.25"/>
    </reaction>
</comment>
<dbReference type="GO" id="GO:0008652">
    <property type="term" value="P:amino acid biosynthetic process"/>
    <property type="evidence" value="ECO:0007669"/>
    <property type="project" value="UniProtKB-KW"/>
</dbReference>
<evidence type="ECO:0000256" key="3">
    <source>
        <dbReference type="ARBA" id="ARBA00022857"/>
    </source>
</evidence>
<dbReference type="GO" id="GO:0019632">
    <property type="term" value="P:shikimate metabolic process"/>
    <property type="evidence" value="ECO:0007669"/>
    <property type="project" value="InterPro"/>
</dbReference>
<evidence type="ECO:0000256" key="8">
    <source>
        <dbReference type="ARBA" id="ARBA00060613"/>
    </source>
</evidence>
<dbReference type="GO" id="GO:0050661">
    <property type="term" value="F:NADP binding"/>
    <property type="evidence" value="ECO:0007669"/>
    <property type="project" value="InterPro"/>
</dbReference>
<evidence type="ECO:0000259" key="11">
    <source>
        <dbReference type="Pfam" id="PF18317"/>
    </source>
</evidence>
<dbReference type="FunFam" id="3.40.50.720:FF:000086">
    <property type="entry name" value="Quinate/shikimate dehydrogenase"/>
    <property type="match status" value="1"/>
</dbReference>
<feature type="domain" description="Shikimate dehydrogenase substrate binding N-terminal" evidence="10">
    <location>
        <begin position="16"/>
        <end position="98"/>
    </location>
</feature>
<dbReference type="Gene3D" id="3.40.50.10860">
    <property type="entry name" value="Leucine Dehydrogenase, chain A, domain 1"/>
    <property type="match status" value="1"/>
</dbReference>
<protein>
    <recommendedName>
        <fullName evidence="9">Shikimate dehydrogenase (NADP(+))</fullName>
        <shortName evidence="9">SDH</shortName>
        <ecNumber evidence="9">1.1.1.25</ecNumber>
    </recommendedName>
</protein>
<dbReference type="AlphaFoldDB" id="A0A0B6AF93"/>
<comment type="subunit">
    <text evidence="9">Homodimer.</text>
</comment>
<dbReference type="Gene3D" id="3.40.50.720">
    <property type="entry name" value="NAD(P)-binding Rossmann-like Domain"/>
    <property type="match status" value="1"/>
</dbReference>
<dbReference type="Pfam" id="PF08501">
    <property type="entry name" value="Shikimate_dh_N"/>
    <property type="match status" value="1"/>
</dbReference>
<keyword evidence="5 9" id="KW-0057">Aromatic amino acid biosynthesis</keyword>
<feature type="active site" description="Proton acceptor" evidence="9">
    <location>
        <position position="75"/>
    </location>
</feature>
<name>A0A0B6AF93_PRIM2</name>
<evidence type="ECO:0000256" key="1">
    <source>
        <dbReference type="ARBA" id="ARBA00004871"/>
    </source>
</evidence>
<evidence type="ECO:0000256" key="4">
    <source>
        <dbReference type="ARBA" id="ARBA00023002"/>
    </source>
</evidence>
<feature type="binding site" evidence="9">
    <location>
        <position position="96"/>
    </location>
    <ligand>
        <name>shikimate</name>
        <dbReference type="ChEBI" id="CHEBI:36208"/>
    </ligand>
</feature>
<feature type="domain" description="SDH C-terminal" evidence="11">
    <location>
        <begin position="262"/>
        <end position="291"/>
    </location>
</feature>
<evidence type="ECO:0000256" key="7">
    <source>
        <dbReference type="ARBA" id="ARBA00052329"/>
    </source>
</evidence>
<dbReference type="NCBIfam" id="TIGR00507">
    <property type="entry name" value="aroE"/>
    <property type="match status" value="1"/>
</dbReference>
<dbReference type="PATRIC" id="fig|592022.4.peg.894"/>
<evidence type="ECO:0000313" key="12">
    <source>
        <dbReference type="EMBL" id="AJI23560.1"/>
    </source>
</evidence>
<dbReference type="EMBL" id="CP009920">
    <property type="protein sequence ID" value="AJI23560.1"/>
    <property type="molecule type" value="Genomic_DNA"/>
</dbReference>
<feature type="binding site" evidence="9">
    <location>
        <position position="87"/>
    </location>
    <ligand>
        <name>NADP(+)</name>
        <dbReference type="ChEBI" id="CHEBI:58349"/>
    </ligand>
</feature>
<dbReference type="SUPFAM" id="SSF53223">
    <property type="entry name" value="Aminoacid dehydrogenase-like, N-terminal domain"/>
    <property type="match status" value="1"/>
</dbReference>
<feature type="binding site" evidence="9">
    <location>
        <position position="262"/>
    </location>
    <ligand>
        <name>NADP(+)</name>
        <dbReference type="ChEBI" id="CHEBI:58349"/>
    </ligand>
</feature>
<evidence type="ECO:0000259" key="10">
    <source>
        <dbReference type="Pfam" id="PF08501"/>
    </source>
</evidence>
<dbReference type="GO" id="GO:0030266">
    <property type="term" value="F:quinate 3-dehydrogenase (NAD+) activity"/>
    <property type="evidence" value="ECO:0007669"/>
    <property type="project" value="UniProtKB-EC"/>
</dbReference>
<feature type="binding site" evidence="9">
    <location>
        <begin position="135"/>
        <end position="139"/>
    </location>
    <ligand>
        <name>NADP(+)</name>
        <dbReference type="ChEBI" id="CHEBI:58349"/>
    </ligand>
</feature>
<evidence type="ECO:0000256" key="6">
    <source>
        <dbReference type="ARBA" id="ARBA00051639"/>
    </source>
</evidence>
<dbReference type="CDD" id="cd01065">
    <property type="entry name" value="NAD_bind_Shikimate_DH"/>
    <property type="match status" value="1"/>
</dbReference>
<dbReference type="InterPro" id="IPR046346">
    <property type="entry name" value="Aminoacid_DH-like_N_sf"/>
</dbReference>
<gene>
    <name evidence="9 12" type="primary">aroE</name>
    <name evidence="12" type="ORF">BG04_3263</name>
</gene>
<comment type="function">
    <text evidence="9">Involved in the biosynthesis of the chorismate, which leads to the biosynthesis of aromatic amino acids. Catalyzes the reversible NADPH linked reduction of 3-dehydroshikimate (DHSA) to yield shikimate (SA).</text>
</comment>
<proteinExistence type="inferred from homology"/>
<sequence>MKSVGRINGKTQLIGLLATPIGHSLSPSMHNMAFKKLGLNYAYLAFEVGNDSLEDAIKGLRALNVKGFNVSMPNKTKILPFLDELADSAKFSGAVNTVVNDNGVLVGHSTDGMGYIRNLKEHGVDITGKKMTLIGSGGAATPIAIQAALEGLEELTIFARHDEFYSKAVENVKIINEEMKHVSCKAKLYSLEDTDRLREEIKTSDILTNGTGVGMKPLEEFSIIEDISMLRPDLIVTDVVYMPMRSKLLEQAESIGCHTINGIGMMIWQGAMAFELWTGKEMPVEYIKEQMFEPSLQY</sequence>
<organism evidence="12 13">
    <name type="scientific">Priestia megaterium (strain ATCC 14581 / DSM 32 / CCUG 1817 / JCM 2506 / NBRC 15308 / NCIMB 9376 / NCTC 10342 / NRRL B-14308 / VKM B-512 / Ford 19)</name>
    <name type="common">Bacillus megaterium</name>
    <dbReference type="NCBI Taxonomy" id="1348623"/>
    <lineage>
        <taxon>Bacteria</taxon>
        <taxon>Bacillati</taxon>
        <taxon>Bacillota</taxon>
        <taxon>Bacilli</taxon>
        <taxon>Bacillales</taxon>
        <taxon>Bacillaceae</taxon>
        <taxon>Priestia</taxon>
    </lineage>
</organism>
<dbReference type="InterPro" id="IPR022893">
    <property type="entry name" value="Shikimate_DH_fam"/>
</dbReference>
<dbReference type="RefSeq" id="WP_013081987.1">
    <property type="nucleotide sequence ID" value="NZ_BCVB01000007.1"/>
</dbReference>
<keyword evidence="4 9" id="KW-0560">Oxidoreductase</keyword>
<dbReference type="UniPathway" id="UPA00053">
    <property type="reaction ID" value="UER00087"/>
</dbReference>
<dbReference type="EC" id="1.1.1.25" evidence="9"/>
<feature type="binding site" evidence="9">
    <location>
        <position position="111"/>
    </location>
    <ligand>
        <name>shikimate</name>
        <dbReference type="ChEBI" id="CHEBI:36208"/>
    </ligand>
</feature>
<dbReference type="InterPro" id="IPR011342">
    <property type="entry name" value="Shikimate_DH"/>
</dbReference>
<dbReference type="PANTHER" id="PTHR21089:SF1">
    <property type="entry name" value="BIFUNCTIONAL 3-DEHYDROQUINATE DEHYDRATASE_SHIKIMATE DEHYDROGENASE, CHLOROPLASTIC"/>
    <property type="match status" value="1"/>
</dbReference>
<comment type="catalytic activity">
    <reaction evidence="7">
        <text>shikimate + NAD(+) = 3-dehydroshikimate + NADH + H(+)</text>
        <dbReference type="Rhea" id="RHEA:17741"/>
        <dbReference type="ChEBI" id="CHEBI:15378"/>
        <dbReference type="ChEBI" id="CHEBI:16630"/>
        <dbReference type="ChEBI" id="CHEBI:36208"/>
        <dbReference type="ChEBI" id="CHEBI:57540"/>
        <dbReference type="ChEBI" id="CHEBI:57945"/>
    </reaction>
</comment>
<dbReference type="InterPro" id="IPR041121">
    <property type="entry name" value="SDH_C"/>
</dbReference>
<dbReference type="PANTHER" id="PTHR21089">
    <property type="entry name" value="SHIKIMATE DEHYDROGENASE"/>
    <property type="match status" value="1"/>
</dbReference>
<evidence type="ECO:0000313" key="13">
    <source>
        <dbReference type="Proteomes" id="UP000031829"/>
    </source>
</evidence>
<comment type="pathway">
    <text evidence="8">Aromatic compound metabolism; 3,4-dihydroxybenzoate biosynthesis; 3-dehydroquinate from D-quinate (NAD(+) route).</text>
</comment>
<feature type="binding site" evidence="9">
    <location>
        <begin position="24"/>
        <end position="26"/>
    </location>
    <ligand>
        <name>shikimate</name>
        <dbReference type="ChEBI" id="CHEBI:36208"/>
    </ligand>
</feature>
<keyword evidence="3 9" id="KW-0521">NADP</keyword>
<keyword evidence="2 9" id="KW-0028">Amino-acid biosynthesis</keyword>
<comment type="similarity">
    <text evidence="9">Belongs to the shikimate dehydrogenase family.</text>
</comment>
<dbReference type="HAMAP" id="MF_00222">
    <property type="entry name" value="Shikimate_DH_AroE"/>
    <property type="match status" value="1"/>
</dbReference>
<dbReference type="GO" id="GO:0004764">
    <property type="term" value="F:shikimate 3-dehydrogenase (NADP+) activity"/>
    <property type="evidence" value="ECO:0007669"/>
    <property type="project" value="UniProtKB-UniRule"/>
</dbReference>
<accession>A0A0B6AF93</accession>
<feature type="binding site" evidence="9">
    <location>
        <position position="241"/>
    </location>
    <ligand>
        <name>shikimate</name>
        <dbReference type="ChEBI" id="CHEBI:36208"/>
    </ligand>
</feature>
<dbReference type="Pfam" id="PF18317">
    <property type="entry name" value="SDH_C"/>
    <property type="match status" value="1"/>
</dbReference>
<dbReference type="NCBIfam" id="NF001313">
    <property type="entry name" value="PRK00258.2-1"/>
    <property type="match status" value="1"/>
</dbReference>
<comment type="catalytic activity">
    <reaction evidence="6">
        <text>L-quinate + NAD(+) = 3-dehydroquinate + NADH + H(+)</text>
        <dbReference type="Rhea" id="RHEA:22364"/>
        <dbReference type="ChEBI" id="CHEBI:15378"/>
        <dbReference type="ChEBI" id="CHEBI:29751"/>
        <dbReference type="ChEBI" id="CHEBI:32364"/>
        <dbReference type="ChEBI" id="CHEBI:57540"/>
        <dbReference type="ChEBI" id="CHEBI:57945"/>
        <dbReference type="EC" id="1.1.1.24"/>
    </reaction>
</comment>
<dbReference type="FunFam" id="3.40.50.10860:FF:000004">
    <property type="entry name" value="Quinate/shikimate dehydrogenase"/>
    <property type="match status" value="1"/>
</dbReference>
<feature type="binding site" evidence="9">
    <location>
        <position position="71"/>
    </location>
    <ligand>
        <name>shikimate</name>
        <dbReference type="ChEBI" id="CHEBI:36208"/>
    </ligand>
</feature>
<evidence type="ECO:0000256" key="9">
    <source>
        <dbReference type="HAMAP-Rule" id="MF_00222"/>
    </source>
</evidence>
<dbReference type="GO" id="GO:0009073">
    <property type="term" value="P:aromatic amino acid family biosynthetic process"/>
    <property type="evidence" value="ECO:0007669"/>
    <property type="project" value="UniProtKB-KW"/>
</dbReference>
<dbReference type="InterPro" id="IPR013708">
    <property type="entry name" value="Shikimate_DH-bd_N"/>
</dbReference>
<dbReference type="Proteomes" id="UP000031829">
    <property type="component" value="Chromosome"/>
</dbReference>
<feature type="binding site" evidence="9">
    <location>
        <position position="239"/>
    </location>
    <ligand>
        <name>NADP(+)</name>
        <dbReference type="ChEBI" id="CHEBI:58349"/>
    </ligand>
</feature>
<comment type="pathway">
    <text evidence="1 9">Metabolic intermediate biosynthesis; chorismate biosynthesis; chorismate from D-erythrose 4-phosphate and phosphoenolpyruvate: step 4/7.</text>
</comment>
<dbReference type="NCBIfam" id="NF001319">
    <property type="entry name" value="PRK00258.3-3"/>
    <property type="match status" value="1"/>
</dbReference>
<dbReference type="SUPFAM" id="SSF51735">
    <property type="entry name" value="NAD(P)-binding Rossmann-fold domains"/>
    <property type="match status" value="1"/>
</dbReference>